<accession>A0A6P1TFB0</accession>
<reference evidence="4 5" key="1">
    <citation type="submission" date="2020-01" db="EMBL/GenBank/DDBJ databases">
        <title>The possibility of degradation of plastic by Microbulbifer hydrolyticus IRE-31.</title>
        <authorList>
            <person name="Liu L."/>
        </authorList>
    </citation>
    <scope>NUCLEOTIDE SEQUENCE [LARGE SCALE GENOMIC DNA]</scope>
    <source>
        <strain evidence="4 5">IRE-31</strain>
    </source>
</reference>
<evidence type="ECO:0000313" key="6">
    <source>
        <dbReference type="Proteomes" id="UP000563601"/>
    </source>
</evidence>
<evidence type="ECO:0000313" key="5">
    <source>
        <dbReference type="Proteomes" id="UP000464675"/>
    </source>
</evidence>
<dbReference type="Proteomes" id="UP000464675">
    <property type="component" value="Chromosome"/>
</dbReference>
<sequence length="155" mass="16520">MQRAYVTTFLGCLIVALLSSVARGDESRNETLRFAKGTTGASVTGSITGYKSVNYKVSAKAGQHMVVKLSTSHTATYFNVYPPGRGPGDAALFIGSINGDRFATTLPDGGTYTIQVYMMRSAARRNESADFKLRVDIDSGKTSGPGSSRNGAQEY</sequence>
<dbReference type="AlphaFoldDB" id="A0A6P1TFB0"/>
<evidence type="ECO:0000313" key="4">
    <source>
        <dbReference type="EMBL" id="QHQ39462.1"/>
    </source>
</evidence>
<proteinExistence type="predicted"/>
<dbReference type="RefSeq" id="WP_161858779.1">
    <property type="nucleotide sequence ID" value="NZ_CP047491.1"/>
</dbReference>
<evidence type="ECO:0000256" key="2">
    <source>
        <dbReference type="SAM" id="SignalP"/>
    </source>
</evidence>
<reference evidence="3 6" key="2">
    <citation type="submission" date="2020-08" db="EMBL/GenBank/DDBJ databases">
        <title>Genomic Encyclopedia of Type Strains, Phase IV (KMG-IV): sequencing the most valuable type-strain genomes for metagenomic binning, comparative biology and taxonomic classification.</title>
        <authorList>
            <person name="Goeker M."/>
        </authorList>
    </citation>
    <scope>NUCLEOTIDE SEQUENCE [LARGE SCALE GENOMIC DNA]</scope>
    <source>
        <strain evidence="3 6">DSM 11525</strain>
    </source>
</reference>
<feature type="region of interest" description="Disordered" evidence="1">
    <location>
        <begin position="134"/>
        <end position="155"/>
    </location>
</feature>
<evidence type="ECO:0000256" key="1">
    <source>
        <dbReference type="SAM" id="MobiDB-lite"/>
    </source>
</evidence>
<gene>
    <name evidence="4" type="ORF">GTQ55_11030</name>
    <name evidence="3" type="ORF">HNQ53_000201</name>
</gene>
<keyword evidence="2" id="KW-0732">Signal</keyword>
<dbReference type="Gene3D" id="2.60.120.380">
    <property type="match status" value="1"/>
</dbReference>
<dbReference type="OrthoDB" id="964913at2"/>
<organism evidence="3 6">
    <name type="scientific">Microbulbifer hydrolyticus</name>
    <dbReference type="NCBI Taxonomy" id="48074"/>
    <lineage>
        <taxon>Bacteria</taxon>
        <taxon>Pseudomonadati</taxon>
        <taxon>Pseudomonadota</taxon>
        <taxon>Gammaproteobacteria</taxon>
        <taxon>Cellvibrionales</taxon>
        <taxon>Microbulbiferaceae</taxon>
        <taxon>Microbulbifer</taxon>
    </lineage>
</organism>
<feature type="compositionally biased region" description="Polar residues" evidence="1">
    <location>
        <begin position="140"/>
        <end position="155"/>
    </location>
</feature>
<feature type="signal peptide" evidence="2">
    <location>
        <begin position="1"/>
        <end position="24"/>
    </location>
</feature>
<dbReference type="EMBL" id="JACHHR010000001">
    <property type="protein sequence ID" value="MBB5210013.1"/>
    <property type="molecule type" value="Genomic_DNA"/>
</dbReference>
<feature type="chain" id="PRO_5043456299" evidence="2">
    <location>
        <begin position="25"/>
        <end position="155"/>
    </location>
</feature>
<keyword evidence="5" id="KW-1185">Reference proteome</keyword>
<protein>
    <submittedName>
        <fullName evidence="4">DNA breaking-rejoining protein</fullName>
    </submittedName>
</protein>
<dbReference type="EMBL" id="CP047491">
    <property type="protein sequence ID" value="QHQ39462.1"/>
    <property type="molecule type" value="Genomic_DNA"/>
</dbReference>
<name>A0A6P1TFB0_9GAMM</name>
<dbReference type="Proteomes" id="UP000563601">
    <property type="component" value="Unassembled WGS sequence"/>
</dbReference>
<evidence type="ECO:0000313" key="3">
    <source>
        <dbReference type="EMBL" id="MBB5210013.1"/>
    </source>
</evidence>